<proteinExistence type="predicted"/>
<evidence type="ECO:0000256" key="2">
    <source>
        <dbReference type="ARBA" id="ARBA00023180"/>
    </source>
</evidence>
<dbReference type="InterPro" id="IPR014853">
    <property type="entry name" value="VWF/SSPO/ZAN-like_Cys-rich_dom"/>
</dbReference>
<evidence type="ECO:0000256" key="1">
    <source>
        <dbReference type="ARBA" id="ARBA00023157"/>
    </source>
</evidence>
<dbReference type="PANTHER" id="PTHR11339:SF408">
    <property type="entry name" value="MUCIN-5B"/>
    <property type="match status" value="1"/>
</dbReference>
<dbReference type="InterPro" id="IPR001846">
    <property type="entry name" value="VWF_type-D"/>
</dbReference>
<dbReference type="Proteomes" id="UP000694388">
    <property type="component" value="Unplaced"/>
</dbReference>
<keyword evidence="2" id="KW-0325">Glycoprotein</keyword>
<dbReference type="GeneTree" id="ENSGT00940000162219"/>
<reference evidence="4" key="2">
    <citation type="submission" date="2025-09" db="UniProtKB">
        <authorList>
            <consortium name="Ensembl"/>
        </authorList>
    </citation>
    <scope>IDENTIFICATION</scope>
</reference>
<evidence type="ECO:0000259" key="3">
    <source>
        <dbReference type="PROSITE" id="PS51233"/>
    </source>
</evidence>
<dbReference type="Pfam" id="PF08742">
    <property type="entry name" value="C8"/>
    <property type="match status" value="1"/>
</dbReference>
<dbReference type="PROSITE" id="PS51233">
    <property type="entry name" value="VWFD"/>
    <property type="match status" value="1"/>
</dbReference>
<reference evidence="4" key="1">
    <citation type="submission" date="2025-08" db="UniProtKB">
        <authorList>
            <consortium name="Ensembl"/>
        </authorList>
    </citation>
    <scope>IDENTIFICATION</scope>
</reference>
<keyword evidence="1" id="KW-1015">Disulfide bond</keyword>
<dbReference type="AlphaFoldDB" id="A0A8C4PY82"/>
<protein>
    <recommendedName>
        <fullName evidence="3">VWFD domain-containing protein</fullName>
    </recommendedName>
</protein>
<dbReference type="PANTHER" id="PTHR11339">
    <property type="entry name" value="EXTRACELLULAR MATRIX GLYCOPROTEIN RELATED"/>
    <property type="match status" value="1"/>
</dbReference>
<dbReference type="Ensembl" id="ENSEBUT00000005635.1">
    <property type="protein sequence ID" value="ENSEBUP00000005197.1"/>
    <property type="gene ID" value="ENSEBUG00000003552.1"/>
</dbReference>
<dbReference type="GO" id="GO:0031012">
    <property type="term" value="C:extracellular matrix"/>
    <property type="evidence" value="ECO:0007669"/>
    <property type="project" value="TreeGrafter"/>
</dbReference>
<keyword evidence="5" id="KW-1185">Reference proteome</keyword>
<organism evidence="4 5">
    <name type="scientific">Eptatretus burgeri</name>
    <name type="common">Inshore hagfish</name>
    <dbReference type="NCBI Taxonomy" id="7764"/>
    <lineage>
        <taxon>Eukaryota</taxon>
        <taxon>Metazoa</taxon>
        <taxon>Chordata</taxon>
        <taxon>Craniata</taxon>
        <taxon>Vertebrata</taxon>
        <taxon>Cyclostomata</taxon>
        <taxon>Myxini</taxon>
        <taxon>Myxiniformes</taxon>
        <taxon>Myxinidae</taxon>
        <taxon>Eptatretinae</taxon>
        <taxon>Eptatretus</taxon>
    </lineage>
</organism>
<accession>A0A8C4PY82</accession>
<evidence type="ECO:0000313" key="5">
    <source>
        <dbReference type="Proteomes" id="UP000694388"/>
    </source>
</evidence>
<sequence>MTSFRKTASAEPMLPFTEDDGTSDWILQQLCSFFHKIYVGKVCGLCANFNGDVLDDMSTRAGMPVTSALDFGNSWKMFDDCPDITEERDPCTKNVYRQVWAEKKCSMIQSDIFKDCHKEVYHIPYYEACVRDSCACDSGGDCECLCTAIAAYAAACNEAGVCIRWRTPELCRKIELSAPQMYLSEKANMKCFLSSSINQRDIVIISEIIYHQACQAQH</sequence>
<feature type="domain" description="VWFD" evidence="3">
    <location>
        <begin position="1"/>
        <end position="82"/>
    </location>
</feature>
<evidence type="ECO:0000313" key="4">
    <source>
        <dbReference type="Ensembl" id="ENSEBUP00000005197.1"/>
    </source>
</evidence>
<dbReference type="InterPro" id="IPR050780">
    <property type="entry name" value="Mucin_vWF_Thrombospondin_sf"/>
</dbReference>
<name>A0A8C4PY82_EPTBU</name>
<dbReference type="OMA" id="HWHESPA"/>
<dbReference type="GO" id="GO:0005615">
    <property type="term" value="C:extracellular space"/>
    <property type="evidence" value="ECO:0007669"/>
    <property type="project" value="TreeGrafter"/>
</dbReference>
<dbReference type="SMART" id="SM00832">
    <property type="entry name" value="C8"/>
    <property type="match status" value="1"/>
</dbReference>